<evidence type="ECO:0000313" key="8">
    <source>
        <dbReference type="EMBL" id="HIP17199.1"/>
    </source>
</evidence>
<comment type="caution">
    <text evidence="8">The sequence shown here is derived from an EMBL/GenBank/DDBJ whole genome shotgun (WGS) entry which is preliminary data.</text>
</comment>
<evidence type="ECO:0000256" key="2">
    <source>
        <dbReference type="ARBA" id="ARBA00022552"/>
    </source>
</evidence>
<dbReference type="AlphaFoldDB" id="A0A833DQ96"/>
<keyword evidence="2 7" id="KW-0698">rRNA processing</keyword>
<gene>
    <name evidence="8" type="ORF">EYG76_02710</name>
</gene>
<feature type="region of interest" description="LID" evidence="7">
    <location>
        <begin position="117"/>
        <end position="127"/>
    </location>
</feature>
<feature type="binding site" evidence="7">
    <location>
        <position position="14"/>
    </location>
    <ligand>
        <name>ATP</name>
        <dbReference type="ChEBI" id="CHEBI:30616"/>
    </ligand>
</feature>
<dbReference type="GO" id="GO:0042274">
    <property type="term" value="P:ribosomal small subunit biogenesis"/>
    <property type="evidence" value="ECO:0007669"/>
    <property type="project" value="UniProtKB-UniRule"/>
</dbReference>
<dbReference type="GO" id="GO:0006364">
    <property type="term" value="P:rRNA processing"/>
    <property type="evidence" value="ECO:0007669"/>
    <property type="project" value="UniProtKB-KW"/>
</dbReference>
<evidence type="ECO:0000256" key="4">
    <source>
        <dbReference type="ARBA" id="ARBA00022741"/>
    </source>
</evidence>
<dbReference type="Pfam" id="PF13238">
    <property type="entry name" value="AAA_18"/>
    <property type="match status" value="1"/>
</dbReference>
<evidence type="ECO:0000256" key="6">
    <source>
        <dbReference type="ARBA" id="ARBA00022840"/>
    </source>
</evidence>
<comment type="catalytic activity">
    <reaction evidence="7">
        <text>ATP + H2O = ADP + phosphate + H(+)</text>
        <dbReference type="Rhea" id="RHEA:13065"/>
        <dbReference type="ChEBI" id="CHEBI:15377"/>
        <dbReference type="ChEBI" id="CHEBI:15378"/>
        <dbReference type="ChEBI" id="CHEBI:30616"/>
        <dbReference type="ChEBI" id="CHEBI:43474"/>
        <dbReference type="ChEBI" id="CHEBI:456216"/>
    </reaction>
</comment>
<feature type="binding site" evidence="7">
    <location>
        <position position="118"/>
    </location>
    <ligand>
        <name>ATP</name>
        <dbReference type="ChEBI" id="CHEBI:30616"/>
    </ligand>
</feature>
<evidence type="ECO:0000256" key="5">
    <source>
        <dbReference type="ARBA" id="ARBA00022777"/>
    </source>
</evidence>
<dbReference type="EC" id="2.7.4.3" evidence="7"/>
<dbReference type="HAMAP" id="MF_00039">
    <property type="entry name" value="Adenylate_kinase_AK6"/>
    <property type="match status" value="1"/>
</dbReference>
<reference evidence="8" key="1">
    <citation type="journal article" date="2020" name="ISME J.">
        <title>Gammaproteobacteria mediating utilization of methyl-, sulfur- and petroleum organic compounds in deep ocean hydrothermal plumes.</title>
        <authorList>
            <person name="Zhou Z."/>
            <person name="Liu Y."/>
            <person name="Pan J."/>
            <person name="Cron B.R."/>
            <person name="Toner B.M."/>
            <person name="Anantharaman K."/>
            <person name="Breier J.A."/>
            <person name="Dick G.J."/>
            <person name="Li M."/>
        </authorList>
    </citation>
    <scope>NUCLEOTIDE SEQUENCE</scope>
    <source>
        <strain evidence="8">SZUA-1385</strain>
    </source>
</reference>
<comment type="caution">
    <text evidence="7">Lacks conserved residue(s) required for the propagation of feature annotation.</text>
</comment>
<keyword evidence="1 7" id="KW-0690">Ribosome biogenesis</keyword>
<dbReference type="Proteomes" id="UP000605144">
    <property type="component" value="Unassembled WGS sequence"/>
</dbReference>
<feature type="binding site" evidence="7">
    <location>
        <position position="13"/>
    </location>
    <ligand>
        <name>ATP</name>
        <dbReference type="ChEBI" id="CHEBI:30616"/>
    </ligand>
</feature>
<dbReference type="InterPro" id="IPR027417">
    <property type="entry name" value="P-loop_NTPase"/>
</dbReference>
<dbReference type="Gene3D" id="3.40.50.300">
    <property type="entry name" value="P-loop containing nucleotide triphosphate hydrolases"/>
    <property type="match status" value="1"/>
</dbReference>
<comment type="subunit">
    <text evidence="7">Interacts with uS11. Not a structural component of 40S pre-ribosomes, but transiently interacts with them by binding to uS11.</text>
</comment>
<comment type="function">
    <text evidence="7">Broad-specificity nucleoside monophosphate (NMP) kinase that catalyzes the reversible transfer of the terminal phosphate group between nucleoside triphosphates and monophosphates. Has also ATPase activity. Involved in the late maturation steps of the 30S ribosomal particles, specifically 16S rRNA maturation. While NMP activity is not required for ribosome maturation, ATPase activity is. Associates transiently with small ribosomal subunit protein uS11. ATP hydrolysis breaks the interaction with uS11. May temporarily remove uS11 from the ribosome to enable a conformational change of the ribosomal RNA that is needed for the final maturation step of the small ribosomal subunit.</text>
</comment>
<evidence type="ECO:0000256" key="3">
    <source>
        <dbReference type="ARBA" id="ARBA00022679"/>
    </source>
</evidence>
<comment type="similarity">
    <text evidence="7">Belongs to the adenylate kinase family. AK6 subfamily.</text>
</comment>
<dbReference type="GO" id="GO:0005524">
    <property type="term" value="F:ATP binding"/>
    <property type="evidence" value="ECO:0007669"/>
    <property type="project" value="UniProtKB-UniRule"/>
</dbReference>
<sequence length="204" mass="23935">MKLAITGTPGVGKSTVSKALMEKLTKNYKWKFQDIVDIKYVDITKVVIENKLYTEKDEDMDSYVIDFQKLNNHINNYSLNHKKNLIIIDGHVSHLLDVDYIVVLRCNPEIVKDRLKKRNYSKNKINENVEGEILDICLIESLERLQNNNILVYEIDTTNRDIDSIVYEIIEAINNKKVKYGMVSWLEDYFFMMDCGNKNNFLKK</sequence>
<proteinExistence type="inferred from homology"/>
<keyword evidence="4 7" id="KW-0547">Nucleotide-binding</keyword>
<feature type="binding site" evidence="7">
    <location>
        <position position="10"/>
    </location>
    <ligand>
        <name>ATP</name>
        <dbReference type="ChEBI" id="CHEBI:30616"/>
    </ligand>
</feature>
<feature type="binding site" evidence="7">
    <location>
        <position position="15"/>
    </location>
    <ligand>
        <name>ATP</name>
        <dbReference type="ChEBI" id="CHEBI:30616"/>
    </ligand>
</feature>
<comment type="catalytic activity">
    <reaction evidence="7">
        <text>AMP + ATP = 2 ADP</text>
        <dbReference type="Rhea" id="RHEA:12973"/>
        <dbReference type="ChEBI" id="CHEBI:30616"/>
        <dbReference type="ChEBI" id="CHEBI:456215"/>
        <dbReference type="ChEBI" id="CHEBI:456216"/>
        <dbReference type="EC" id="2.7.4.3"/>
    </reaction>
</comment>
<dbReference type="PANTHER" id="PTHR12595">
    <property type="entry name" value="POS9-ACTIVATING FACTOR FAP7-RELATED"/>
    <property type="match status" value="1"/>
</dbReference>
<dbReference type="EMBL" id="DQSV01000053">
    <property type="protein sequence ID" value="HIP17199.1"/>
    <property type="molecule type" value="Genomic_DNA"/>
</dbReference>
<accession>A0A833DQ96</accession>
<dbReference type="NCBIfam" id="NF003012">
    <property type="entry name" value="PRK03839.1"/>
    <property type="match status" value="1"/>
</dbReference>
<protein>
    <recommendedName>
        <fullName evidence="7">Putative adenylate kinase</fullName>
        <shortName evidence="7">AK</shortName>
        <ecNumber evidence="7">2.7.4.3</ecNumber>
    </recommendedName>
    <alternativeName>
        <fullName evidence="7">ATP-AMP transphosphorylase</fullName>
    </alternativeName>
</protein>
<dbReference type="PANTHER" id="PTHR12595:SF0">
    <property type="entry name" value="ADENYLATE KINASE ISOENZYME 6"/>
    <property type="match status" value="1"/>
</dbReference>
<dbReference type="SUPFAM" id="SSF52540">
    <property type="entry name" value="P-loop containing nucleoside triphosphate hydrolases"/>
    <property type="match status" value="1"/>
</dbReference>
<feature type="binding site" evidence="7">
    <location>
        <position position="12"/>
    </location>
    <ligand>
        <name>ATP</name>
        <dbReference type="ChEBI" id="CHEBI:30616"/>
    </ligand>
</feature>
<keyword evidence="3 7" id="KW-0808">Transferase</keyword>
<keyword evidence="5 7" id="KW-0418">Kinase</keyword>
<organism evidence="8 9">
    <name type="scientific">Methanothermococcus okinawensis</name>
    <dbReference type="NCBI Taxonomy" id="155863"/>
    <lineage>
        <taxon>Archaea</taxon>
        <taxon>Methanobacteriati</taxon>
        <taxon>Methanobacteriota</taxon>
        <taxon>Methanomada group</taxon>
        <taxon>Methanococci</taxon>
        <taxon>Methanococcales</taxon>
        <taxon>Methanococcaceae</taxon>
        <taxon>Methanothermococcus</taxon>
    </lineage>
</organism>
<evidence type="ECO:0000256" key="7">
    <source>
        <dbReference type="HAMAP-Rule" id="MF_00039"/>
    </source>
</evidence>
<keyword evidence="6 7" id="KW-0067">ATP-binding</keyword>
<evidence type="ECO:0000256" key="1">
    <source>
        <dbReference type="ARBA" id="ARBA00022517"/>
    </source>
</evidence>
<dbReference type="GO" id="GO:0016887">
    <property type="term" value="F:ATP hydrolysis activity"/>
    <property type="evidence" value="ECO:0007669"/>
    <property type="project" value="InterPro"/>
</dbReference>
<dbReference type="InterPro" id="IPR020618">
    <property type="entry name" value="Adenyl_kinase_AK6"/>
</dbReference>
<dbReference type="GO" id="GO:0004017">
    <property type="term" value="F:AMP kinase activity"/>
    <property type="evidence" value="ECO:0007669"/>
    <property type="project" value="UniProtKB-UniRule"/>
</dbReference>
<evidence type="ECO:0000313" key="9">
    <source>
        <dbReference type="Proteomes" id="UP000605144"/>
    </source>
</evidence>
<name>A0A833DQ96_9EURY</name>